<reference evidence="2 3" key="1">
    <citation type="journal article" date="2018" name="Mol. Ecol.">
        <title>The obligate alkalophilic soda-lake fungus Sodiomyces alkalinus has shifted to a protein diet.</title>
        <authorList>
            <person name="Grum-Grzhimaylo A.A."/>
            <person name="Falkoski D.L."/>
            <person name="van den Heuvel J."/>
            <person name="Valero-Jimenez C.A."/>
            <person name="Min B."/>
            <person name="Choi I.G."/>
            <person name="Lipzen A."/>
            <person name="Daum C.G."/>
            <person name="Aanen D.K."/>
            <person name="Tsang A."/>
            <person name="Henrissat B."/>
            <person name="Bilanenko E.N."/>
            <person name="de Vries R.P."/>
            <person name="van Kan J.A.L."/>
            <person name="Grigoriev I.V."/>
            <person name="Debets A.J.M."/>
        </authorList>
    </citation>
    <scope>NUCLEOTIDE SEQUENCE [LARGE SCALE GENOMIC DNA]</scope>
    <source>
        <strain evidence="2 3">F11</strain>
    </source>
</reference>
<feature type="region of interest" description="Disordered" evidence="1">
    <location>
        <begin position="37"/>
        <end position="97"/>
    </location>
</feature>
<evidence type="ECO:0000256" key="1">
    <source>
        <dbReference type="SAM" id="MobiDB-lite"/>
    </source>
</evidence>
<evidence type="ECO:0000313" key="3">
    <source>
        <dbReference type="Proteomes" id="UP000272025"/>
    </source>
</evidence>
<dbReference type="Proteomes" id="UP000272025">
    <property type="component" value="Unassembled WGS sequence"/>
</dbReference>
<feature type="compositionally biased region" description="Polar residues" evidence="1">
    <location>
        <begin position="37"/>
        <end position="51"/>
    </location>
</feature>
<name>A0A3N2PJE3_SODAK</name>
<gene>
    <name evidence="2" type="ORF">SODALDRAFT_364153</name>
</gene>
<protein>
    <submittedName>
        <fullName evidence="2">Uncharacterized protein</fullName>
    </submittedName>
</protein>
<feature type="compositionally biased region" description="Polar residues" evidence="1">
    <location>
        <begin position="76"/>
        <end position="87"/>
    </location>
</feature>
<dbReference type="GeneID" id="39583097"/>
<evidence type="ECO:0000313" key="2">
    <source>
        <dbReference type="EMBL" id="ROT34651.1"/>
    </source>
</evidence>
<organism evidence="2 3">
    <name type="scientific">Sodiomyces alkalinus (strain CBS 110278 / VKM F-3762 / F11)</name>
    <name type="common">Alkaliphilic filamentous fungus</name>
    <dbReference type="NCBI Taxonomy" id="1314773"/>
    <lineage>
        <taxon>Eukaryota</taxon>
        <taxon>Fungi</taxon>
        <taxon>Dikarya</taxon>
        <taxon>Ascomycota</taxon>
        <taxon>Pezizomycotina</taxon>
        <taxon>Sordariomycetes</taxon>
        <taxon>Hypocreomycetidae</taxon>
        <taxon>Glomerellales</taxon>
        <taxon>Plectosphaerellaceae</taxon>
        <taxon>Sodiomyces</taxon>
    </lineage>
</organism>
<keyword evidence="3" id="KW-1185">Reference proteome</keyword>
<accession>A0A3N2PJE3</accession>
<sequence>MRQRRRRTSRAMDEDRLSAFAIIENGKIEVDCVVSQQVSEENERQWGQSGPRQGAGLSKEDKDETGKGMAKGGEGESTNRNQRSQDGQPLKLDITSYVPFRPAKEARKSGTDYREAKLRHLAGTLFNELPYWESTFSFRLENMRPCVAQASHKHKGCYGDGTTKMPVDRQVGKGSGPIFPLNQFTSSS</sequence>
<proteinExistence type="predicted"/>
<dbReference type="RefSeq" id="XP_028462457.1">
    <property type="nucleotide sequence ID" value="XM_028614619.1"/>
</dbReference>
<dbReference type="AlphaFoldDB" id="A0A3N2PJE3"/>
<dbReference type="EMBL" id="ML119066">
    <property type="protein sequence ID" value="ROT34651.1"/>
    <property type="molecule type" value="Genomic_DNA"/>
</dbReference>